<feature type="domain" description="Thioesterase" evidence="4">
    <location>
        <begin position="94"/>
        <end position="153"/>
    </location>
</feature>
<feature type="domain" description="Survival Motor Neuron Gemin2-binding" evidence="5">
    <location>
        <begin position="666"/>
        <end position="681"/>
    </location>
</feature>
<feature type="region of interest" description="Disordered" evidence="3">
    <location>
        <begin position="203"/>
        <end position="222"/>
    </location>
</feature>
<evidence type="ECO:0000256" key="1">
    <source>
        <dbReference type="ARBA" id="ARBA00008324"/>
    </source>
</evidence>
<evidence type="ECO:0000256" key="2">
    <source>
        <dbReference type="ARBA" id="ARBA00022801"/>
    </source>
</evidence>
<dbReference type="SUPFAM" id="SSF54637">
    <property type="entry name" value="Thioesterase/thiol ester dehydrase-isomerase"/>
    <property type="match status" value="1"/>
</dbReference>
<dbReference type="Pfam" id="PF03061">
    <property type="entry name" value="4HBT"/>
    <property type="match status" value="1"/>
</dbReference>
<dbReference type="PANTHER" id="PTHR21660:SF1">
    <property type="entry name" value="ACYL-COENZYME A THIOESTERASE 13"/>
    <property type="match status" value="1"/>
</dbReference>
<dbReference type="Proteomes" id="UP000054988">
    <property type="component" value="Unassembled WGS sequence"/>
</dbReference>
<name>A0A0W0F2E3_MONRR</name>
<dbReference type="Gene3D" id="3.30.470.20">
    <property type="entry name" value="ATP-grasp fold, B domain"/>
    <property type="match status" value="1"/>
</dbReference>
<dbReference type="Pfam" id="PF20636">
    <property type="entry name" value="SMN_G2-BD"/>
    <property type="match status" value="1"/>
</dbReference>
<dbReference type="CDD" id="cd22851">
    <property type="entry name" value="SMN_N"/>
    <property type="match status" value="1"/>
</dbReference>
<dbReference type="SUPFAM" id="SSF56059">
    <property type="entry name" value="Glutathione synthetase ATP-binding domain-like"/>
    <property type="match status" value="1"/>
</dbReference>
<feature type="compositionally biased region" description="Basic residues" evidence="3">
    <location>
        <begin position="621"/>
        <end position="634"/>
    </location>
</feature>
<keyword evidence="2" id="KW-0378">Hydrolase</keyword>
<dbReference type="InterPro" id="IPR039298">
    <property type="entry name" value="ACOT13"/>
</dbReference>
<evidence type="ECO:0000259" key="5">
    <source>
        <dbReference type="Pfam" id="PF20636"/>
    </source>
</evidence>
<feature type="region of interest" description="Disordered" evidence="3">
    <location>
        <begin position="611"/>
        <end position="659"/>
    </location>
</feature>
<dbReference type="InterPro" id="IPR047313">
    <property type="entry name" value="SMN_C"/>
</dbReference>
<accession>A0A0W0F2E3</accession>
<dbReference type="CDD" id="cd03443">
    <property type="entry name" value="PaaI_thioesterase"/>
    <property type="match status" value="1"/>
</dbReference>
<dbReference type="InterPro" id="IPR049481">
    <property type="entry name" value="SMN_G2-BD"/>
</dbReference>
<dbReference type="CDD" id="cd22852">
    <property type="entry name" value="SMN_C"/>
    <property type="match status" value="1"/>
</dbReference>
<evidence type="ECO:0000313" key="6">
    <source>
        <dbReference type="EMBL" id="KTB30457.1"/>
    </source>
</evidence>
<organism evidence="6 7">
    <name type="scientific">Moniliophthora roreri</name>
    <name type="common">Frosty pod rot fungus</name>
    <name type="synonym">Monilia roreri</name>
    <dbReference type="NCBI Taxonomy" id="221103"/>
    <lineage>
        <taxon>Eukaryota</taxon>
        <taxon>Fungi</taxon>
        <taxon>Dikarya</taxon>
        <taxon>Basidiomycota</taxon>
        <taxon>Agaricomycotina</taxon>
        <taxon>Agaricomycetes</taxon>
        <taxon>Agaricomycetidae</taxon>
        <taxon>Agaricales</taxon>
        <taxon>Marasmiineae</taxon>
        <taxon>Marasmiaceae</taxon>
        <taxon>Moniliophthora</taxon>
    </lineage>
</organism>
<proteinExistence type="inferred from homology"/>
<dbReference type="GO" id="GO:0047617">
    <property type="term" value="F:fatty acyl-CoA hydrolase activity"/>
    <property type="evidence" value="ECO:0007669"/>
    <property type="project" value="InterPro"/>
</dbReference>
<dbReference type="EMBL" id="LATX01002383">
    <property type="protein sequence ID" value="KTB30457.1"/>
    <property type="molecule type" value="Genomic_DNA"/>
</dbReference>
<dbReference type="PANTHER" id="PTHR21660">
    <property type="entry name" value="THIOESTERASE SUPERFAMILY MEMBER-RELATED"/>
    <property type="match status" value="1"/>
</dbReference>
<dbReference type="Gene3D" id="3.10.129.10">
    <property type="entry name" value="Hotdog Thioesterase"/>
    <property type="match status" value="1"/>
</dbReference>
<evidence type="ECO:0000313" key="7">
    <source>
        <dbReference type="Proteomes" id="UP000054988"/>
    </source>
</evidence>
<evidence type="ECO:0000259" key="4">
    <source>
        <dbReference type="Pfam" id="PF03061"/>
    </source>
</evidence>
<evidence type="ECO:0000256" key="3">
    <source>
        <dbReference type="SAM" id="MobiDB-lite"/>
    </source>
</evidence>
<feature type="compositionally biased region" description="Acidic residues" evidence="3">
    <location>
        <begin position="647"/>
        <end position="657"/>
    </location>
</feature>
<dbReference type="AlphaFoldDB" id="A0A0W0F2E3"/>
<sequence>MASTSDMSDIDISHISGNASDDIKKFLANPTAWYLCIDGEQEKGTGYSHEIAKQMVVTEISILENPEDPRSKDIGRVVCELVVSNDMINRNRSLHGGCTSYLIDVCTSMALHALAMARGGTTNHVSQSLNVYFHSPAMVGDKIRVVNTTITMGARALSAKTEVNSILILSRALRLTLPGLQIWNARSRTQSVAMTRQIQRSQPIRISESRGPQAPLKNDQSAPRRYRLAQARQLESSLIRRSSPAFLSQTWRAIYIHGHPRLHRPRILIIAYTYFVIRSWDLLWFTTTNPCILGSGVRGDSKYDTLRKLKVASGSRWPNAVPTTVCVPVRDDECRPSAEELKEAMEGGGPWERTDRGVLSFPVIAKPDLGANGWRVHKVDDMDQLAEYVANANHDFLLQKYIDTEEAEINVFYYRMPGEERGAVCDITTKEFLKAMGNGRDSLETLLNRNEDAKHLQESFMRIGLKKGFTRAQLDRVVPEGEVVHLGRPGNPHFWEYVVDLGKLKDAKLVEMMDDLSLGFEDGFYFGRYDIRLDVKVPLDQLTSVDPSTIRILELNGVGSELLRIYSRGFTVQRAPQCLFSLRLMRQIVSYEDIALPYDVTAKPAEEISKLTTAGSSSNSHNKKSSKKRKRKGRNQSNNRSNRQLASEDEDQDEGDMELSRELTHEEIWDDSALIEAWNAATEEYEAYHGPDKGWKSGPIHKSALWYNVPPAKKAKTSHDVTNIEVDDEETDSRPIDFETFVPSHDPGVFKPQLNGPGADNSTWSTTLPEPPGGMVSQDEAFNRALGAMYWCGYWTAVYHCHKHMDNKGMVDNVGDEEAQDDGPIEDFSEEEIDGVEADSVTELDTPSTQAIPVLGPEIPQGFVSTQR</sequence>
<dbReference type="InterPro" id="IPR006683">
    <property type="entry name" value="Thioestr_dom"/>
</dbReference>
<protein>
    <submittedName>
        <fullName evidence="6">Uncharacterized protein</fullName>
    </submittedName>
</protein>
<comment type="caution">
    <text evidence="6">The sequence shown here is derived from an EMBL/GenBank/DDBJ whole genome shotgun (WGS) entry which is preliminary data.</text>
</comment>
<comment type="similarity">
    <text evidence="1">Belongs to the thioesterase PaaI family.</text>
</comment>
<gene>
    <name evidence="6" type="ORF">WG66_16919</name>
</gene>
<reference evidence="6 7" key="1">
    <citation type="submission" date="2015-12" db="EMBL/GenBank/DDBJ databases">
        <title>Draft genome sequence of Moniliophthora roreri, the causal agent of frosty pod rot of cacao.</title>
        <authorList>
            <person name="Aime M.C."/>
            <person name="Diaz-Valderrama J.R."/>
            <person name="Kijpornyongpan T."/>
            <person name="Phillips-Mora W."/>
        </authorList>
    </citation>
    <scope>NUCLEOTIDE SEQUENCE [LARGE SCALE GENOMIC DNA]</scope>
    <source>
        <strain evidence="6 7">MCA 2952</strain>
    </source>
</reference>
<dbReference type="InterPro" id="IPR029069">
    <property type="entry name" value="HotDog_dom_sf"/>
</dbReference>